<dbReference type="GO" id="GO:0003723">
    <property type="term" value="F:RNA binding"/>
    <property type="evidence" value="ECO:0007669"/>
    <property type="project" value="InterPro"/>
</dbReference>
<dbReference type="EMBL" id="RBQG01000034">
    <property type="protein sequence ID" value="RMP18179.1"/>
    <property type="molecule type" value="Genomic_DNA"/>
</dbReference>
<dbReference type="PANTHER" id="PTHR34047:SF8">
    <property type="entry name" value="PROTEIN YKFC"/>
    <property type="match status" value="1"/>
</dbReference>
<evidence type="ECO:0000256" key="9">
    <source>
        <dbReference type="ARBA" id="ARBA00048173"/>
    </source>
</evidence>
<keyword evidence="3" id="KW-0548">Nucleotidyltransferase</keyword>
<dbReference type="AlphaFoldDB" id="A0A3M4BGA5"/>
<evidence type="ECO:0000256" key="1">
    <source>
        <dbReference type="ARBA" id="ARBA00012493"/>
    </source>
</evidence>
<dbReference type="EC" id="2.7.7.49" evidence="1"/>
<protein>
    <recommendedName>
        <fullName evidence="1">RNA-directed DNA polymerase</fullName>
        <ecNumber evidence="1">2.7.7.49</ecNumber>
    </recommendedName>
</protein>
<keyword evidence="2" id="KW-0808">Transferase</keyword>
<dbReference type="SUPFAM" id="SSF56672">
    <property type="entry name" value="DNA/RNA polymerases"/>
    <property type="match status" value="1"/>
</dbReference>
<dbReference type="PANTHER" id="PTHR34047">
    <property type="entry name" value="NUCLEAR INTRON MATURASE 1, MITOCHONDRIAL-RELATED"/>
    <property type="match status" value="1"/>
</dbReference>
<proteinExistence type="inferred from homology"/>
<comment type="similarity">
    <text evidence="8">Belongs to the bacterial reverse transcriptase family.</text>
</comment>
<dbReference type="GO" id="GO:0046872">
    <property type="term" value="F:metal ion binding"/>
    <property type="evidence" value="ECO:0007669"/>
    <property type="project" value="UniProtKB-KW"/>
</dbReference>
<dbReference type="PRINTS" id="PR00866">
    <property type="entry name" value="RNADNAPOLMS"/>
</dbReference>
<evidence type="ECO:0000313" key="12">
    <source>
        <dbReference type="Proteomes" id="UP000267908"/>
    </source>
</evidence>
<dbReference type="InterPro" id="IPR051083">
    <property type="entry name" value="GrpII_Intron_Splice-Mob/Def"/>
</dbReference>
<dbReference type="Proteomes" id="UP000267908">
    <property type="component" value="Unassembled WGS sequence"/>
</dbReference>
<evidence type="ECO:0000256" key="6">
    <source>
        <dbReference type="ARBA" id="ARBA00022918"/>
    </source>
</evidence>
<dbReference type="GO" id="GO:0003964">
    <property type="term" value="F:RNA-directed DNA polymerase activity"/>
    <property type="evidence" value="ECO:0007669"/>
    <property type="project" value="UniProtKB-KW"/>
</dbReference>
<accession>A0A3M4BGA5</accession>
<keyword evidence="7" id="KW-0051">Antiviral defense</keyword>
<gene>
    <name evidence="11" type="ORF">ALQ28_200005</name>
</gene>
<dbReference type="InterPro" id="IPR013597">
    <property type="entry name" value="Mat_intron_G2"/>
</dbReference>
<feature type="domain" description="Reverse transcriptase" evidence="10">
    <location>
        <begin position="62"/>
        <end position="288"/>
    </location>
</feature>
<dbReference type="GO" id="GO:0051607">
    <property type="term" value="P:defense response to virus"/>
    <property type="evidence" value="ECO:0007669"/>
    <property type="project" value="UniProtKB-KW"/>
</dbReference>
<keyword evidence="6" id="KW-0695">RNA-directed DNA polymerase</keyword>
<keyword evidence="4" id="KW-0479">Metal-binding</keyword>
<evidence type="ECO:0000256" key="4">
    <source>
        <dbReference type="ARBA" id="ARBA00022723"/>
    </source>
</evidence>
<reference evidence="11 12" key="1">
    <citation type="submission" date="2018-08" db="EMBL/GenBank/DDBJ databases">
        <title>Recombination of ecologically and evolutionarily significant loci maintains genetic cohesion in the Pseudomonas syringae species complex.</title>
        <authorList>
            <person name="Dillon M."/>
            <person name="Thakur S."/>
            <person name="Almeida R.N.D."/>
            <person name="Weir B.S."/>
            <person name="Guttman D.S."/>
        </authorList>
    </citation>
    <scope>NUCLEOTIDE SEQUENCE [LARGE SCALE GENOMIC DNA]</scope>
    <source>
        <strain evidence="11 12">ICMP 4330</strain>
    </source>
</reference>
<comment type="caution">
    <text evidence="11">The sequence shown here is derived from an EMBL/GenBank/DDBJ whole genome shotgun (WGS) entry which is preliminary data.</text>
</comment>
<sequence length="428" mass="48660">MMCQTEHEAGDVLSGVSVEHVVEADNMRRALKKVRSNKGAPGVDGITTEDIEAHLVKHWPGIKEKLLAGSYKPGPIKGKTIGKPDGGERLLGIPNTQDRVIQQAVSQQLTKLWDGGFSDHSYGFRPGRSNLDAIRAAKAFVVSGKNWVVDVDIEAFFDEVSHDRLMTRITRDIHDKRLNKYLGSNVRADMILNGQRQKRSAGVPQGGPLSPLLANLYLDPLDKELEARGLSFCRYADDLMIFVESERSAERVLESIVSWIEKHLKLKVNASKSGTGRPWERAFLGYLIDEEGNNHLSGRTVKRYRKRVRECWSARQGLTSRGLVEQWRKYLFGWFGYFRLAVESDFTVLSQWTRRHMRKCFWQRWHSRRGRMAQLSRLGVSKRGLARVSFHDGAWKAARHPAMHQALSNQCLRRYGLVTAQDLASAQR</sequence>
<name>A0A3M4BGA5_9PSED</name>
<dbReference type="InterPro" id="IPR000477">
    <property type="entry name" value="RT_dom"/>
</dbReference>
<evidence type="ECO:0000256" key="8">
    <source>
        <dbReference type="ARBA" id="ARBA00034120"/>
    </source>
</evidence>
<evidence type="ECO:0000256" key="3">
    <source>
        <dbReference type="ARBA" id="ARBA00022695"/>
    </source>
</evidence>
<dbReference type="InterPro" id="IPR000123">
    <property type="entry name" value="Reverse_transcriptase_msDNA"/>
</dbReference>
<evidence type="ECO:0000256" key="2">
    <source>
        <dbReference type="ARBA" id="ARBA00022679"/>
    </source>
</evidence>
<dbReference type="CDD" id="cd01651">
    <property type="entry name" value="RT_G2_intron"/>
    <property type="match status" value="1"/>
</dbReference>
<evidence type="ECO:0000259" key="10">
    <source>
        <dbReference type="PROSITE" id="PS50878"/>
    </source>
</evidence>
<dbReference type="PROSITE" id="PS50878">
    <property type="entry name" value="RT_POL"/>
    <property type="match status" value="1"/>
</dbReference>
<dbReference type="InterPro" id="IPR043502">
    <property type="entry name" value="DNA/RNA_pol_sf"/>
</dbReference>
<organism evidence="11 12">
    <name type="scientific">Pseudomonas syringae pv. delphinii</name>
    <dbReference type="NCBI Taxonomy" id="192088"/>
    <lineage>
        <taxon>Bacteria</taxon>
        <taxon>Pseudomonadati</taxon>
        <taxon>Pseudomonadota</taxon>
        <taxon>Gammaproteobacteria</taxon>
        <taxon>Pseudomonadales</taxon>
        <taxon>Pseudomonadaceae</taxon>
        <taxon>Pseudomonas</taxon>
    </lineage>
</organism>
<comment type="catalytic activity">
    <reaction evidence="9">
        <text>DNA(n) + a 2'-deoxyribonucleoside 5'-triphosphate = DNA(n+1) + diphosphate</text>
        <dbReference type="Rhea" id="RHEA:22508"/>
        <dbReference type="Rhea" id="RHEA-COMP:17339"/>
        <dbReference type="Rhea" id="RHEA-COMP:17340"/>
        <dbReference type="ChEBI" id="CHEBI:33019"/>
        <dbReference type="ChEBI" id="CHEBI:61560"/>
        <dbReference type="ChEBI" id="CHEBI:173112"/>
        <dbReference type="EC" id="2.7.7.49"/>
    </reaction>
</comment>
<keyword evidence="5" id="KW-0460">Magnesium</keyword>
<dbReference type="NCBIfam" id="TIGR04416">
    <property type="entry name" value="group_II_RT_mat"/>
    <property type="match status" value="1"/>
</dbReference>
<evidence type="ECO:0000256" key="5">
    <source>
        <dbReference type="ARBA" id="ARBA00022842"/>
    </source>
</evidence>
<dbReference type="Pfam" id="PF00078">
    <property type="entry name" value="RVT_1"/>
    <property type="match status" value="1"/>
</dbReference>
<evidence type="ECO:0000313" key="11">
    <source>
        <dbReference type="EMBL" id="RMP18179.1"/>
    </source>
</evidence>
<dbReference type="Pfam" id="PF08388">
    <property type="entry name" value="GIIM"/>
    <property type="match status" value="1"/>
</dbReference>
<evidence type="ECO:0000256" key="7">
    <source>
        <dbReference type="ARBA" id="ARBA00023118"/>
    </source>
</evidence>
<dbReference type="InterPro" id="IPR030931">
    <property type="entry name" value="Group_II_RT_mat"/>
</dbReference>